<feature type="domain" description="Cupin type-1" evidence="3">
    <location>
        <begin position="80"/>
        <end position="118"/>
    </location>
</feature>
<proteinExistence type="predicted"/>
<evidence type="ECO:0000256" key="1">
    <source>
        <dbReference type="SAM" id="MobiDB-lite"/>
    </source>
</evidence>
<dbReference type="EMBL" id="BJXR01000038">
    <property type="protein sequence ID" value="GEN10356.1"/>
    <property type="molecule type" value="Genomic_DNA"/>
</dbReference>
<dbReference type="Proteomes" id="UP000321514">
    <property type="component" value="Unassembled WGS sequence"/>
</dbReference>
<gene>
    <name evidence="4" type="ORF">MFU01_53930</name>
    <name evidence="5" type="ORF">SAMN05443572_11042</name>
</gene>
<evidence type="ECO:0000313" key="4">
    <source>
        <dbReference type="EMBL" id="GEN10356.1"/>
    </source>
</evidence>
<feature type="chain" id="PRO_5022972144" evidence="2">
    <location>
        <begin position="27"/>
        <end position="220"/>
    </location>
</feature>
<dbReference type="Pfam" id="PF00190">
    <property type="entry name" value="Cupin_1"/>
    <property type="match status" value="1"/>
</dbReference>
<accession>A0A511T857</accession>
<keyword evidence="2" id="KW-0732">Signal</keyword>
<dbReference type="AlphaFoldDB" id="A0A511T857"/>
<feature type="signal peptide" evidence="2">
    <location>
        <begin position="1"/>
        <end position="26"/>
    </location>
</feature>
<keyword evidence="6" id="KW-1185">Reference proteome</keyword>
<organism evidence="4 7">
    <name type="scientific">Myxococcus fulvus</name>
    <dbReference type="NCBI Taxonomy" id="33"/>
    <lineage>
        <taxon>Bacteria</taxon>
        <taxon>Pseudomonadati</taxon>
        <taxon>Myxococcota</taxon>
        <taxon>Myxococcia</taxon>
        <taxon>Myxococcales</taxon>
        <taxon>Cystobacterineae</taxon>
        <taxon>Myxococcaceae</taxon>
        <taxon>Myxococcus</taxon>
    </lineage>
</organism>
<evidence type="ECO:0000313" key="6">
    <source>
        <dbReference type="Proteomes" id="UP000183760"/>
    </source>
</evidence>
<dbReference type="InterPro" id="IPR011051">
    <property type="entry name" value="RmlC_Cupin_sf"/>
</dbReference>
<dbReference type="Proteomes" id="UP000183760">
    <property type="component" value="Unassembled WGS sequence"/>
</dbReference>
<evidence type="ECO:0000313" key="7">
    <source>
        <dbReference type="Proteomes" id="UP000321514"/>
    </source>
</evidence>
<sequence>MKNLLWNTLGASALAFTLIACGGAGSLPPPPDETPIEEPPGDEDPAPNPGTGGEAPAPSPGGEDPAPVEPEMKEVEVRFKASHLKEGDVIAIPAGVSAWIYNSGEEDPLVVVQLFDTAVFKDNEHAPLVAKLQIPVKRSLSDIDPYIRLKVEFTKERGSIRRAGEATPTELDTNVAPIDTKIDVDDLFIRNRTVLDINMEKSIVKESEKEVFLPNLNIKF</sequence>
<reference evidence="4 7" key="2">
    <citation type="submission" date="2019-07" db="EMBL/GenBank/DDBJ databases">
        <title>Whole genome shotgun sequence of Myxococcus fulvus NBRC 100333.</title>
        <authorList>
            <person name="Hosoyama A."/>
            <person name="Uohara A."/>
            <person name="Ohji S."/>
            <person name="Ichikawa N."/>
        </authorList>
    </citation>
    <scope>NUCLEOTIDE SEQUENCE [LARGE SCALE GENOMIC DNA]</scope>
    <source>
        <strain evidence="4 7">NBRC 100333</strain>
    </source>
</reference>
<evidence type="ECO:0000259" key="3">
    <source>
        <dbReference type="Pfam" id="PF00190"/>
    </source>
</evidence>
<comment type="caution">
    <text evidence="4">The sequence shown here is derived from an EMBL/GenBank/DDBJ whole genome shotgun (WGS) entry which is preliminary data.</text>
</comment>
<dbReference type="EMBL" id="FOIB01000010">
    <property type="protein sequence ID" value="SEU34367.1"/>
    <property type="molecule type" value="Genomic_DNA"/>
</dbReference>
<dbReference type="PROSITE" id="PS51257">
    <property type="entry name" value="PROKAR_LIPOPROTEIN"/>
    <property type="match status" value="1"/>
</dbReference>
<evidence type="ECO:0000256" key="2">
    <source>
        <dbReference type="SAM" id="SignalP"/>
    </source>
</evidence>
<evidence type="ECO:0000313" key="5">
    <source>
        <dbReference type="EMBL" id="SEU34367.1"/>
    </source>
</evidence>
<dbReference type="RefSeq" id="WP_074957699.1">
    <property type="nucleotide sequence ID" value="NZ_BJXR01000038.1"/>
</dbReference>
<feature type="region of interest" description="Disordered" evidence="1">
    <location>
        <begin position="24"/>
        <end position="68"/>
    </location>
</feature>
<dbReference type="InterPro" id="IPR006045">
    <property type="entry name" value="Cupin_1"/>
</dbReference>
<dbReference type="Gene3D" id="2.60.120.10">
    <property type="entry name" value="Jelly Rolls"/>
    <property type="match status" value="1"/>
</dbReference>
<feature type="compositionally biased region" description="Acidic residues" evidence="1">
    <location>
        <begin position="34"/>
        <end position="45"/>
    </location>
</feature>
<dbReference type="InterPro" id="IPR014710">
    <property type="entry name" value="RmlC-like_jellyroll"/>
</dbReference>
<feature type="compositionally biased region" description="Low complexity" evidence="1">
    <location>
        <begin position="54"/>
        <end position="65"/>
    </location>
</feature>
<name>A0A511T857_MYXFU</name>
<reference evidence="5 6" key="1">
    <citation type="submission" date="2016-10" db="EMBL/GenBank/DDBJ databases">
        <authorList>
            <person name="Varghese N."/>
            <person name="Submissions S."/>
        </authorList>
    </citation>
    <scope>NUCLEOTIDE SEQUENCE [LARGE SCALE GENOMIC DNA]</scope>
    <source>
        <strain evidence="5 6">DSM 16525</strain>
    </source>
</reference>
<dbReference type="SUPFAM" id="SSF51182">
    <property type="entry name" value="RmlC-like cupins"/>
    <property type="match status" value="1"/>
</dbReference>
<protein>
    <submittedName>
        <fullName evidence="5">Cupin</fullName>
    </submittedName>
</protein>